<evidence type="ECO:0000313" key="10">
    <source>
        <dbReference type="EMBL" id="KAH0558703.1"/>
    </source>
</evidence>
<evidence type="ECO:0000256" key="3">
    <source>
        <dbReference type="ARBA" id="ARBA00012533"/>
    </source>
</evidence>
<dbReference type="GO" id="GO:0005634">
    <property type="term" value="C:nucleus"/>
    <property type="evidence" value="ECO:0007669"/>
    <property type="project" value="UniProtKB-SubCell"/>
</dbReference>
<name>A0A9P8LAS0_9PEZI</name>
<dbReference type="GO" id="GO:0032259">
    <property type="term" value="P:methylation"/>
    <property type="evidence" value="ECO:0007669"/>
    <property type="project" value="UniProtKB-KW"/>
</dbReference>
<evidence type="ECO:0000313" key="11">
    <source>
        <dbReference type="Proteomes" id="UP000750711"/>
    </source>
</evidence>
<protein>
    <recommendedName>
        <fullName evidence="3">protein-histidine N-methyltransferase</fullName>
        <ecNumber evidence="3">2.1.1.85</ecNumber>
    </recommendedName>
</protein>
<dbReference type="InterPro" id="IPR029063">
    <property type="entry name" value="SAM-dependent_MTases_sf"/>
</dbReference>
<evidence type="ECO:0000256" key="6">
    <source>
        <dbReference type="ARBA" id="ARBA00022679"/>
    </source>
</evidence>
<dbReference type="Gene3D" id="3.40.50.150">
    <property type="entry name" value="Vaccinia Virus protein VP39"/>
    <property type="match status" value="1"/>
</dbReference>
<evidence type="ECO:0000256" key="2">
    <source>
        <dbReference type="ARBA" id="ARBA00004496"/>
    </source>
</evidence>
<gene>
    <name evidence="10" type="ORF">GP486_004652</name>
</gene>
<dbReference type="PANTHER" id="PTHR14614">
    <property type="entry name" value="HEPATOCELLULAR CARCINOMA-ASSOCIATED ANTIGEN"/>
    <property type="match status" value="1"/>
</dbReference>
<comment type="subcellular location">
    <subcellularLocation>
        <location evidence="2">Cytoplasm</location>
    </subcellularLocation>
    <subcellularLocation>
        <location evidence="1">Nucleus</location>
    </subcellularLocation>
</comment>
<keyword evidence="11" id="KW-1185">Reference proteome</keyword>
<comment type="caution">
    <text evidence="10">The sequence shown here is derived from an EMBL/GenBank/DDBJ whole genome shotgun (WGS) entry which is preliminary data.</text>
</comment>
<evidence type="ECO:0000256" key="4">
    <source>
        <dbReference type="ARBA" id="ARBA00022490"/>
    </source>
</evidence>
<dbReference type="GO" id="GO:0005737">
    <property type="term" value="C:cytoplasm"/>
    <property type="evidence" value="ECO:0007669"/>
    <property type="project" value="UniProtKB-SubCell"/>
</dbReference>
<comment type="similarity">
    <text evidence="9">Belongs to the methyltransferase superfamily. METTL18 family.</text>
</comment>
<dbReference type="EC" id="2.1.1.85" evidence="3"/>
<dbReference type="GO" id="GO:0018064">
    <property type="term" value="F:protein-L-histidine N-tele-methyltransferase activity"/>
    <property type="evidence" value="ECO:0007669"/>
    <property type="project" value="UniProtKB-EC"/>
</dbReference>
<dbReference type="PANTHER" id="PTHR14614:SF39">
    <property type="entry name" value="HISTIDINE PROTEIN METHYLTRANSFERASE 1 HOMOLOG"/>
    <property type="match status" value="1"/>
</dbReference>
<evidence type="ECO:0000256" key="8">
    <source>
        <dbReference type="ARBA" id="ARBA00023242"/>
    </source>
</evidence>
<reference evidence="10" key="1">
    <citation type="submission" date="2021-03" db="EMBL/GenBank/DDBJ databases">
        <title>Comparative genomics and phylogenomic investigation of the class Geoglossomycetes provide insights into ecological specialization and systematics.</title>
        <authorList>
            <person name="Melie T."/>
            <person name="Pirro S."/>
            <person name="Miller A.N."/>
            <person name="Quandt A."/>
        </authorList>
    </citation>
    <scope>NUCLEOTIDE SEQUENCE</scope>
    <source>
        <strain evidence="10">CAQ_001_2017</strain>
    </source>
</reference>
<dbReference type="Proteomes" id="UP000750711">
    <property type="component" value="Unassembled WGS sequence"/>
</dbReference>
<keyword evidence="6" id="KW-0808">Transferase</keyword>
<evidence type="ECO:0000256" key="7">
    <source>
        <dbReference type="ARBA" id="ARBA00022691"/>
    </source>
</evidence>
<dbReference type="InterPro" id="IPR019410">
    <property type="entry name" value="Methyltransf_16"/>
</dbReference>
<dbReference type="AlphaFoldDB" id="A0A9P8LAS0"/>
<keyword evidence="7" id="KW-0949">S-adenosyl-L-methionine</keyword>
<proteinExistence type="inferred from homology"/>
<dbReference type="EMBL" id="JAGHQM010000765">
    <property type="protein sequence ID" value="KAH0558703.1"/>
    <property type="molecule type" value="Genomic_DNA"/>
</dbReference>
<evidence type="ECO:0000256" key="9">
    <source>
        <dbReference type="ARBA" id="ARBA00038126"/>
    </source>
</evidence>
<accession>A0A9P8LAS0</accession>
<keyword evidence="4" id="KW-0963">Cytoplasm</keyword>
<keyword evidence="5" id="KW-0489">Methyltransferase</keyword>
<sequence>MAHQQPFGFSFSGADIDTDKDEGADVIATTTATTSANTNTTPATVAAEPRVHALEELLSSIPSRISYTTPATQTAKGNTVRIPRRELFDIRMQLMAEDDDDDNDENSAFLASLGDDDIKTNVYEGGLKSWECSVDLVSILADDRELWESGEEGLRVMELGCGTALPTLYLFQQALLRHIKAPRFSIADYNVDVLRLVTVPNLFLSWAMITSTSPDLWPAEDDLEITPDLLQRFTADLDARRIAVDIVSGAWGPRFVELVPAKPHLVLASETIYSPASLPTFTQTLVEVVDRHGNHVPRALVAAKMVYFGVGGGVYEFLRLLKDQYKHVGEERYVFDTSEAAEKSGGVARVVLELPLC</sequence>
<organism evidence="10 11">
    <name type="scientific">Trichoglossum hirsutum</name>
    <dbReference type="NCBI Taxonomy" id="265104"/>
    <lineage>
        <taxon>Eukaryota</taxon>
        <taxon>Fungi</taxon>
        <taxon>Dikarya</taxon>
        <taxon>Ascomycota</taxon>
        <taxon>Pezizomycotina</taxon>
        <taxon>Geoglossomycetes</taxon>
        <taxon>Geoglossales</taxon>
        <taxon>Geoglossaceae</taxon>
        <taxon>Trichoglossum</taxon>
    </lineage>
</organism>
<keyword evidence="8" id="KW-0539">Nucleus</keyword>
<evidence type="ECO:0000256" key="1">
    <source>
        <dbReference type="ARBA" id="ARBA00004123"/>
    </source>
</evidence>
<evidence type="ECO:0000256" key="5">
    <source>
        <dbReference type="ARBA" id="ARBA00022603"/>
    </source>
</evidence>